<dbReference type="OrthoDB" id="10417960at2759"/>
<feature type="compositionally biased region" description="Polar residues" evidence="1">
    <location>
        <begin position="145"/>
        <end position="163"/>
    </location>
</feature>
<proteinExistence type="predicted"/>
<feature type="region of interest" description="Disordered" evidence="1">
    <location>
        <begin position="554"/>
        <end position="621"/>
    </location>
</feature>
<dbReference type="AlphaFoldDB" id="A0A1L0B4P7"/>
<evidence type="ECO:0000313" key="3">
    <source>
        <dbReference type="Proteomes" id="UP000183365"/>
    </source>
</evidence>
<feature type="compositionally biased region" description="Basic residues" evidence="1">
    <location>
        <begin position="574"/>
        <end position="583"/>
    </location>
</feature>
<evidence type="ECO:0000313" key="2">
    <source>
        <dbReference type="EMBL" id="SGZ40003.1"/>
    </source>
</evidence>
<gene>
    <name evidence="2" type="ORF">HGUI_02203</name>
</gene>
<feature type="compositionally biased region" description="Basic and acidic residues" evidence="1">
    <location>
        <begin position="168"/>
        <end position="186"/>
    </location>
</feature>
<accession>A0A1L0B4P7</accession>
<feature type="compositionally biased region" description="Basic residues" evidence="1">
    <location>
        <begin position="120"/>
        <end position="140"/>
    </location>
</feature>
<feature type="region of interest" description="Disordered" evidence="1">
    <location>
        <begin position="499"/>
        <end position="521"/>
    </location>
</feature>
<feature type="region of interest" description="Disordered" evidence="1">
    <location>
        <begin position="81"/>
        <end position="204"/>
    </location>
</feature>
<organism evidence="2 3">
    <name type="scientific">Hanseniaspora guilliermondii</name>
    <dbReference type="NCBI Taxonomy" id="56406"/>
    <lineage>
        <taxon>Eukaryota</taxon>
        <taxon>Fungi</taxon>
        <taxon>Dikarya</taxon>
        <taxon>Ascomycota</taxon>
        <taxon>Saccharomycotina</taxon>
        <taxon>Saccharomycetes</taxon>
        <taxon>Saccharomycodales</taxon>
        <taxon>Saccharomycodaceae</taxon>
        <taxon>Hanseniaspora</taxon>
    </lineage>
</organism>
<feature type="compositionally biased region" description="Basic and acidic residues" evidence="1">
    <location>
        <begin position="499"/>
        <end position="511"/>
    </location>
</feature>
<dbReference type="VEuPathDB" id="FungiDB:HGUI_02203"/>
<name>A0A1L0B4P7_9ASCO</name>
<evidence type="ECO:0000256" key="1">
    <source>
        <dbReference type="SAM" id="MobiDB-lite"/>
    </source>
</evidence>
<feature type="compositionally biased region" description="Polar residues" evidence="1">
    <location>
        <begin position="100"/>
        <end position="114"/>
    </location>
</feature>
<feature type="compositionally biased region" description="Low complexity" evidence="1">
    <location>
        <begin position="512"/>
        <end position="521"/>
    </location>
</feature>
<sequence>MQSINTDSTNKKPYKSYYKKKFNKAKNVSPDELLEKFDDIVLVTKKSNLNNNSETNDVSKFEHKSIPSNLIQKLQTSKSKIPLDKSTVHHKHSYAHPIDSKNTSNISSNTQIDTASPKKGNNHSSKKKSSFSSHHKHKNHNSSNEGTSNHLKIPSVTLNTDKALNNHHYKDTTSKKSIGNDKETPKPFKHNGGSKSFTGDPKSCPFLNRMKNSKEEEPCETIEFEDDMENPIEETINTLETSNDSTNVIFKNHSVNDGEDLLKSILNESITVTDSLLWKSSNMIDVNNINCDFEAPKLTENTSTVLMSNAEKEILNKRATQKHPDDDGGPYVLKLNNLQKGFNSEEIVKEVLKPKGILYVKTKFFWEPNFKVTFDEMKKMCFLEVKYFEEIERCIQLLKRNNYLIKAEECKHDDFVRISKLQNLQWGDPELVNKADQLNYKIIKYKVNLAGEPIGILKDGEEQTFVSDKLPSLPTLGSKSIKKEESIVSYSEMAEKIVKSKQKSKEQEEASKSNSSSAINSPSMASAFISTTTQVIPGNASPLINNKISAPKLSSSNNSLNNHKGTQENDVKSFGKKPYKKFGSKPYNTGHTHNNNHHNGFKAKGGHSSPRNHSDNGSNSSSTSFGFGFAASFGKNAIP</sequence>
<reference evidence="3" key="1">
    <citation type="submission" date="2016-11" db="EMBL/GenBank/DDBJ databases">
        <authorList>
            <person name="Guldener U."/>
        </authorList>
    </citation>
    <scope>NUCLEOTIDE SEQUENCE [LARGE SCALE GENOMIC DNA]</scope>
</reference>
<feature type="compositionally biased region" description="Basic residues" evidence="1">
    <location>
        <begin position="594"/>
        <end position="605"/>
    </location>
</feature>
<keyword evidence="3" id="KW-1185">Reference proteome</keyword>
<dbReference type="Proteomes" id="UP000183365">
    <property type="component" value="Unassembled WGS sequence"/>
</dbReference>
<dbReference type="EMBL" id="FQNF01000036">
    <property type="protein sequence ID" value="SGZ40003.1"/>
    <property type="molecule type" value="Genomic_DNA"/>
</dbReference>
<protein>
    <submittedName>
        <fullName evidence="2">Uncharacterized protein</fullName>
    </submittedName>
</protein>